<dbReference type="EMBL" id="JACEIK010003670">
    <property type="protein sequence ID" value="MCD9642630.1"/>
    <property type="molecule type" value="Genomic_DNA"/>
</dbReference>
<gene>
    <name evidence="1" type="ORF">HAX54_029517</name>
</gene>
<keyword evidence="2" id="KW-1185">Reference proteome</keyword>
<name>A0ABS8V9E7_DATST</name>
<evidence type="ECO:0000313" key="1">
    <source>
        <dbReference type="EMBL" id="MCD9642630.1"/>
    </source>
</evidence>
<dbReference type="Proteomes" id="UP000823775">
    <property type="component" value="Unassembled WGS sequence"/>
</dbReference>
<comment type="caution">
    <text evidence="1">The sequence shown here is derived from an EMBL/GenBank/DDBJ whole genome shotgun (WGS) entry which is preliminary data.</text>
</comment>
<proteinExistence type="predicted"/>
<protein>
    <submittedName>
        <fullName evidence="1">Uncharacterized protein</fullName>
    </submittedName>
</protein>
<organism evidence="1 2">
    <name type="scientific">Datura stramonium</name>
    <name type="common">Jimsonweed</name>
    <name type="synonym">Common thornapple</name>
    <dbReference type="NCBI Taxonomy" id="4076"/>
    <lineage>
        <taxon>Eukaryota</taxon>
        <taxon>Viridiplantae</taxon>
        <taxon>Streptophyta</taxon>
        <taxon>Embryophyta</taxon>
        <taxon>Tracheophyta</taxon>
        <taxon>Spermatophyta</taxon>
        <taxon>Magnoliopsida</taxon>
        <taxon>eudicotyledons</taxon>
        <taxon>Gunneridae</taxon>
        <taxon>Pentapetalae</taxon>
        <taxon>asterids</taxon>
        <taxon>lamiids</taxon>
        <taxon>Solanales</taxon>
        <taxon>Solanaceae</taxon>
        <taxon>Solanoideae</taxon>
        <taxon>Datureae</taxon>
        <taxon>Datura</taxon>
    </lineage>
</organism>
<accession>A0ABS8V9E7</accession>
<sequence>MAEHEKINTVPSISRRIHIRCHGMDIICQDSKTCANLKFNKRKKIRDRKQKYEPQSKVWWKLCELKESMKKIYKSRPFIDKIVTALPPFLLDKIEKNNHAWHAGDSGVAKGIKGYSQELLKNETGDFQRNDKEVTFARGKGIKILRGYERIYVIDDIDAVEDAKDMKA</sequence>
<evidence type="ECO:0000313" key="2">
    <source>
        <dbReference type="Proteomes" id="UP000823775"/>
    </source>
</evidence>
<reference evidence="1 2" key="1">
    <citation type="journal article" date="2021" name="BMC Genomics">
        <title>Datura genome reveals duplications of psychoactive alkaloid biosynthetic genes and high mutation rate following tissue culture.</title>
        <authorList>
            <person name="Rajewski A."/>
            <person name="Carter-House D."/>
            <person name="Stajich J."/>
            <person name="Litt A."/>
        </authorList>
    </citation>
    <scope>NUCLEOTIDE SEQUENCE [LARGE SCALE GENOMIC DNA]</scope>
    <source>
        <strain evidence="1">AR-01</strain>
    </source>
</reference>